<name>A0ACC1NSW8_9PEZI</name>
<sequence length="682" mass="74584">MAHAKSPIVLNIIIIGAGLSGLATAISSALSGHNVSVFESSKELQEFGAGLQITPNASRLLRKWDLPDSFWKLIAEPTYLAVHRYSDGEVLALEEDFDKKIRSRYGSPFVEAHRVDLHLALADRAKQLGVKLHLGQRVTDIDFNVPSIETEAGTVAAADLVVAADGIWSACRNLTLDIKDFPRPTGDLAYRIVLTLDEINDPDLRQMVQKPSCNFWIGPGSHAVAYSLRGGTMYNIVLLVPDDLPEDVRRQPGSIEEMRALFDGWDPILNRFLKLVKSVHKWKLMHRRELPAWVNAQSNCVFVGDSCHPMLPYLAQGANSAIEDGAVLGLLLGSIQTREQLPKALRMYQNLRKARGDAIVKETFKQRDSFHMRDGPEQEARDALFSSQLGKPMEELKGQFPSRWTCPQVQPWLFGMPLYKPPNAASPVLSQFSLKGKIAAVTGGARGIGIEIVRGLAEAGADVALLYTSSKDAHETAAQIAQETGVRVEAFQCDVANRENTATVINQIAEIFGNGRLDIVVANAGVCANIPSLEYTEETWRQNNAVNLDGVMWTAQAAGKRFKQQGKGNLIITSSVSATLVNIPQTQAAYNASKAAAVHLGKSLAVEWADFARVNCISPGFIMTEMTTTQPPERMEKWLSMVPGRRIADAAELKGAYVFLASDACCYMTGADIIIDGGYTLT</sequence>
<dbReference type="EMBL" id="JAPDGR010001511">
    <property type="protein sequence ID" value="KAJ2981908.1"/>
    <property type="molecule type" value="Genomic_DNA"/>
</dbReference>
<accession>A0ACC1NSW8</accession>
<gene>
    <name evidence="1" type="ORF">NUW58_g6568</name>
</gene>
<proteinExistence type="predicted"/>
<comment type="caution">
    <text evidence="1">The sequence shown here is derived from an EMBL/GenBank/DDBJ whole genome shotgun (WGS) entry which is preliminary data.</text>
</comment>
<keyword evidence="2" id="KW-1185">Reference proteome</keyword>
<protein>
    <submittedName>
        <fullName evidence="1">Uncharacterized protein</fullName>
    </submittedName>
</protein>
<reference evidence="1" key="1">
    <citation type="submission" date="2022-10" db="EMBL/GenBank/DDBJ databases">
        <title>Genome Sequence of Xylaria curta.</title>
        <authorList>
            <person name="Buettner E."/>
        </authorList>
    </citation>
    <scope>NUCLEOTIDE SEQUENCE</scope>
    <source>
        <strain evidence="1">Babe10</strain>
    </source>
</reference>
<evidence type="ECO:0000313" key="2">
    <source>
        <dbReference type="Proteomes" id="UP001143856"/>
    </source>
</evidence>
<dbReference type="Proteomes" id="UP001143856">
    <property type="component" value="Unassembled WGS sequence"/>
</dbReference>
<organism evidence="1 2">
    <name type="scientific">Xylaria curta</name>
    <dbReference type="NCBI Taxonomy" id="42375"/>
    <lineage>
        <taxon>Eukaryota</taxon>
        <taxon>Fungi</taxon>
        <taxon>Dikarya</taxon>
        <taxon>Ascomycota</taxon>
        <taxon>Pezizomycotina</taxon>
        <taxon>Sordariomycetes</taxon>
        <taxon>Xylariomycetidae</taxon>
        <taxon>Xylariales</taxon>
        <taxon>Xylariaceae</taxon>
        <taxon>Xylaria</taxon>
    </lineage>
</organism>
<evidence type="ECO:0000313" key="1">
    <source>
        <dbReference type="EMBL" id="KAJ2981908.1"/>
    </source>
</evidence>